<dbReference type="Pfam" id="PF02527">
    <property type="entry name" value="GidB"/>
    <property type="match status" value="1"/>
</dbReference>
<evidence type="ECO:0000256" key="2">
    <source>
        <dbReference type="ARBA" id="ARBA00022552"/>
    </source>
</evidence>
<feature type="binding site" evidence="6">
    <location>
        <position position="161"/>
    </location>
    <ligand>
        <name>S-adenosyl-L-methionine</name>
        <dbReference type="ChEBI" id="CHEBI:59789"/>
    </ligand>
</feature>
<dbReference type="SUPFAM" id="SSF53335">
    <property type="entry name" value="S-adenosyl-L-methionine-dependent methyltransferases"/>
    <property type="match status" value="1"/>
</dbReference>
<dbReference type="EC" id="2.1.1.-" evidence="6"/>
<dbReference type="Proteomes" id="UP000218702">
    <property type="component" value="Chromosome"/>
</dbReference>
<keyword evidence="2 6" id="KW-0698">rRNA processing</keyword>
<evidence type="ECO:0000256" key="3">
    <source>
        <dbReference type="ARBA" id="ARBA00022603"/>
    </source>
</evidence>
<protein>
    <recommendedName>
        <fullName evidence="6">Ribosomal RNA small subunit methyltransferase G</fullName>
        <ecNumber evidence="6">2.1.1.-</ecNumber>
    </recommendedName>
    <alternativeName>
        <fullName evidence="6">16S rRNA 7-methylguanosine methyltransferase</fullName>
        <shortName evidence="6">16S rRNA m7G methyltransferase</shortName>
    </alternativeName>
</protein>
<gene>
    <name evidence="6" type="primary">rsmG</name>
    <name evidence="7" type="ORF">NIES806_19270</name>
</gene>
<evidence type="ECO:0000313" key="8">
    <source>
        <dbReference type="Proteomes" id="UP000218702"/>
    </source>
</evidence>
<evidence type="ECO:0000256" key="1">
    <source>
        <dbReference type="ARBA" id="ARBA00022490"/>
    </source>
</evidence>
<reference evidence="7 8" key="1">
    <citation type="submission" date="2017-06" db="EMBL/GenBank/DDBJ databases">
        <title>Genome sequencing of cyanobaciteial culture collection at National Institute for Environmental Studies (NIES).</title>
        <authorList>
            <person name="Hirose Y."/>
            <person name="Shimura Y."/>
            <person name="Fujisawa T."/>
            <person name="Nakamura Y."/>
            <person name="Kawachi M."/>
        </authorList>
    </citation>
    <scope>NUCLEOTIDE SEQUENCE [LARGE SCALE GENOMIC DNA]</scope>
    <source>
        <strain evidence="7 8">NIES-806</strain>
    </source>
</reference>
<dbReference type="PANTHER" id="PTHR31760">
    <property type="entry name" value="S-ADENOSYL-L-METHIONINE-DEPENDENT METHYLTRANSFERASES SUPERFAMILY PROTEIN"/>
    <property type="match status" value="1"/>
</dbReference>
<feature type="binding site" evidence="6">
    <location>
        <position position="96"/>
    </location>
    <ligand>
        <name>S-adenosyl-L-methionine</name>
        <dbReference type="ChEBI" id="CHEBI:59789"/>
    </ligand>
</feature>
<dbReference type="AlphaFoldDB" id="A0A1Z4V2Q7"/>
<organism evidence="7 8">
    <name type="scientific">Dolichospermum compactum NIES-806</name>
    <dbReference type="NCBI Taxonomy" id="1973481"/>
    <lineage>
        <taxon>Bacteria</taxon>
        <taxon>Bacillati</taxon>
        <taxon>Cyanobacteriota</taxon>
        <taxon>Cyanophyceae</taxon>
        <taxon>Nostocales</taxon>
        <taxon>Aphanizomenonaceae</taxon>
        <taxon>Dolichospermum</taxon>
        <taxon>Dolichospermum compactum</taxon>
    </lineage>
</organism>
<feature type="binding site" evidence="6">
    <location>
        <begin position="142"/>
        <end position="143"/>
    </location>
    <ligand>
        <name>S-adenosyl-L-methionine</name>
        <dbReference type="ChEBI" id="CHEBI:59789"/>
    </ligand>
</feature>
<dbReference type="NCBIfam" id="TIGR00138">
    <property type="entry name" value="rsmG_gidB"/>
    <property type="match status" value="1"/>
</dbReference>
<dbReference type="CDD" id="cd02440">
    <property type="entry name" value="AdoMet_MTases"/>
    <property type="match status" value="1"/>
</dbReference>
<keyword evidence="5 6" id="KW-0949">S-adenosyl-L-methionine</keyword>
<dbReference type="EMBL" id="AP018316">
    <property type="protein sequence ID" value="BAZ85723.1"/>
    <property type="molecule type" value="Genomic_DNA"/>
</dbReference>
<dbReference type="InterPro" id="IPR029063">
    <property type="entry name" value="SAM-dependent_MTases_sf"/>
</dbReference>
<dbReference type="PIRSF" id="PIRSF003078">
    <property type="entry name" value="GidB"/>
    <property type="match status" value="1"/>
</dbReference>
<keyword evidence="1 6" id="KW-0963">Cytoplasm</keyword>
<evidence type="ECO:0000256" key="4">
    <source>
        <dbReference type="ARBA" id="ARBA00022679"/>
    </source>
</evidence>
<feature type="binding site" evidence="6">
    <location>
        <begin position="114"/>
        <end position="116"/>
    </location>
    <ligand>
        <name>S-adenosyl-L-methionine</name>
        <dbReference type="ChEBI" id="CHEBI:59789"/>
    </ligand>
</feature>
<dbReference type="KEGG" id="dcm:NIES806_19270"/>
<comment type="function">
    <text evidence="6">Specifically methylates the N7 position of a guanine in 16S rRNA.</text>
</comment>
<dbReference type="HAMAP" id="MF_00074">
    <property type="entry name" value="16SrRNA_methyltr_G"/>
    <property type="match status" value="1"/>
</dbReference>
<dbReference type="Gene3D" id="3.40.50.150">
    <property type="entry name" value="Vaccinia Virus protein VP39"/>
    <property type="match status" value="1"/>
</dbReference>
<dbReference type="GO" id="GO:0005829">
    <property type="term" value="C:cytosol"/>
    <property type="evidence" value="ECO:0007669"/>
    <property type="project" value="TreeGrafter"/>
</dbReference>
<comment type="similarity">
    <text evidence="6">Belongs to the methyltransferase superfamily. RNA methyltransferase RsmG family.</text>
</comment>
<evidence type="ECO:0000256" key="5">
    <source>
        <dbReference type="ARBA" id="ARBA00022691"/>
    </source>
</evidence>
<keyword evidence="3 6" id="KW-0489">Methyltransferase</keyword>
<keyword evidence="8" id="KW-1185">Reference proteome</keyword>
<sequence length="251" mass="27959">MGLESLPIANLPEMAEIWQKTLNWQPTTDQAQQFQKLYQLIIAGNRQLNLTRITEPDEFWEKHLWDSLRGIAPKQVFIPGIEKGKRIIDIGTGAGFPGIPISLIFPNSQVTLLDSTGKKITFIETVLSALTLNNAKTLLGRVEEIGQQIQHRQQYDLAVIRAVSNVFACAEYSLPLVRKGGLAVIYRGTWTQAENESLEAAVEQLGGVIELIEEFSTPLSNSIRHCLYLRKVSSTPISFPRGVGIPNQKPI</sequence>
<dbReference type="PANTHER" id="PTHR31760:SF0">
    <property type="entry name" value="S-ADENOSYL-L-METHIONINE-DEPENDENT METHYLTRANSFERASES SUPERFAMILY PROTEIN"/>
    <property type="match status" value="1"/>
</dbReference>
<evidence type="ECO:0000313" key="7">
    <source>
        <dbReference type="EMBL" id="BAZ85723.1"/>
    </source>
</evidence>
<proteinExistence type="inferred from homology"/>
<feature type="binding site" evidence="6">
    <location>
        <position position="91"/>
    </location>
    <ligand>
        <name>S-adenosyl-L-methionine</name>
        <dbReference type="ChEBI" id="CHEBI:59789"/>
    </ligand>
</feature>
<keyword evidence="4 6" id="KW-0808">Transferase</keyword>
<evidence type="ECO:0000256" key="6">
    <source>
        <dbReference type="HAMAP-Rule" id="MF_00074"/>
    </source>
</evidence>
<dbReference type="FunFam" id="3.40.50.150:FF:000041">
    <property type="entry name" value="Ribosomal RNA small subunit methyltransferase G"/>
    <property type="match status" value="1"/>
</dbReference>
<name>A0A1Z4V2Q7_9CYAN</name>
<accession>A0A1Z4V2Q7</accession>
<dbReference type="InterPro" id="IPR003682">
    <property type="entry name" value="rRNA_ssu_MeTfrase_G"/>
</dbReference>
<comment type="subcellular location">
    <subcellularLocation>
        <location evidence="6">Cytoplasm</location>
    </subcellularLocation>
</comment>
<dbReference type="RefSeq" id="WP_407919781.1">
    <property type="nucleotide sequence ID" value="NZ_AP018316.1"/>
</dbReference>
<dbReference type="GO" id="GO:0070043">
    <property type="term" value="F:rRNA (guanine-N7-)-methyltransferase activity"/>
    <property type="evidence" value="ECO:0007669"/>
    <property type="project" value="UniProtKB-UniRule"/>
</dbReference>